<dbReference type="AlphaFoldDB" id="A0A0M8NX81"/>
<proteinExistence type="predicted"/>
<comment type="caution">
    <text evidence="1">The sequence shown here is derived from an EMBL/GenBank/DDBJ whole genome shotgun (WGS) entry which is preliminary data.</text>
</comment>
<sequence length="282" mass="31377">MGPKKTWFLPPDFTFLENGLIKLGTVIAHPKHPTLVLLGPDEISTTTPPIKLPPVQVLVEPNHIYTDNRSNSIGGEIWGKFVELASVSLKLDTEWGKEIQYGVVDHEVHSFVRPFTRDTLAAIVSQPSVRKHMDDGLWGKQSVYIVSGLRITKTGMSVTNGQGMTYGGRIGGSGPVPAGVMPVELGVGLQGEMRRDKVHSYEAAPRIIFAYRLSVIRQRRDRDIESEIFSHKTAFMTGGIEQEEEMEIADIDMLELKDDLEDEDEAFSEHSVGNMDVCISFR</sequence>
<gene>
    <name evidence="1" type="ORF">ACN38_g8417</name>
</gene>
<evidence type="ECO:0000313" key="2">
    <source>
        <dbReference type="Proteomes" id="UP000037696"/>
    </source>
</evidence>
<name>A0A0M8NX81_9EURO</name>
<dbReference type="OrthoDB" id="4500473at2759"/>
<dbReference type="EMBL" id="LHQQ01000154">
    <property type="protein sequence ID" value="KOS40708.1"/>
    <property type="molecule type" value="Genomic_DNA"/>
</dbReference>
<organism evidence="1 2">
    <name type="scientific">Penicillium nordicum</name>
    <dbReference type="NCBI Taxonomy" id="229535"/>
    <lineage>
        <taxon>Eukaryota</taxon>
        <taxon>Fungi</taxon>
        <taxon>Dikarya</taxon>
        <taxon>Ascomycota</taxon>
        <taxon>Pezizomycotina</taxon>
        <taxon>Eurotiomycetes</taxon>
        <taxon>Eurotiomycetidae</taxon>
        <taxon>Eurotiales</taxon>
        <taxon>Aspergillaceae</taxon>
        <taxon>Penicillium</taxon>
    </lineage>
</organism>
<protein>
    <submittedName>
        <fullName evidence="1">Uncharacterized protein</fullName>
    </submittedName>
</protein>
<accession>A0A0M8NX81</accession>
<dbReference type="Proteomes" id="UP000037696">
    <property type="component" value="Unassembled WGS sequence"/>
</dbReference>
<evidence type="ECO:0000313" key="1">
    <source>
        <dbReference type="EMBL" id="KOS40708.1"/>
    </source>
</evidence>
<reference evidence="1 2" key="1">
    <citation type="submission" date="2015-08" db="EMBL/GenBank/DDBJ databases">
        <title>Genome sequencing of Penicillium nordicum.</title>
        <authorList>
            <person name="Nguyen H.D."/>
            <person name="Seifert K.A."/>
        </authorList>
    </citation>
    <scope>NUCLEOTIDE SEQUENCE [LARGE SCALE GENOMIC DNA]</scope>
    <source>
        <strain evidence="1 2">DAOMC 185683</strain>
    </source>
</reference>
<keyword evidence="2" id="KW-1185">Reference proteome</keyword>